<keyword evidence="1" id="KW-0732">Signal</keyword>
<accession>A0A3P7NUY8</accession>
<dbReference type="EMBL" id="UYRU01113747">
    <property type="protein sequence ID" value="VDN44940.1"/>
    <property type="molecule type" value="Genomic_DNA"/>
</dbReference>
<sequence>MPSRAALICLLVLAFVVLLCTAHPKEEEAIENDLLESALSAADIPETPAEMNAESIEVIRPAGFFRRPPRFINMMHNFLLILCQQQSI</sequence>
<dbReference type="AlphaFoldDB" id="A0A3P7NUY8"/>
<evidence type="ECO:0000313" key="2">
    <source>
        <dbReference type="EMBL" id="VDN44940.1"/>
    </source>
</evidence>
<reference evidence="2 3" key="1">
    <citation type="submission" date="2018-11" db="EMBL/GenBank/DDBJ databases">
        <authorList>
            <consortium name="Pathogen Informatics"/>
        </authorList>
    </citation>
    <scope>NUCLEOTIDE SEQUENCE [LARGE SCALE GENOMIC DNA]</scope>
</reference>
<name>A0A3P7NUY8_DIBLA</name>
<organism evidence="2 3">
    <name type="scientific">Dibothriocephalus latus</name>
    <name type="common">Fish tapeworm</name>
    <name type="synonym">Diphyllobothrium latum</name>
    <dbReference type="NCBI Taxonomy" id="60516"/>
    <lineage>
        <taxon>Eukaryota</taxon>
        <taxon>Metazoa</taxon>
        <taxon>Spiralia</taxon>
        <taxon>Lophotrochozoa</taxon>
        <taxon>Platyhelminthes</taxon>
        <taxon>Cestoda</taxon>
        <taxon>Eucestoda</taxon>
        <taxon>Diphyllobothriidea</taxon>
        <taxon>Diphyllobothriidae</taxon>
        <taxon>Dibothriocephalus</taxon>
    </lineage>
</organism>
<evidence type="ECO:0000256" key="1">
    <source>
        <dbReference type="SAM" id="SignalP"/>
    </source>
</evidence>
<feature type="chain" id="PRO_5018252206" evidence="1">
    <location>
        <begin position="23"/>
        <end position="88"/>
    </location>
</feature>
<proteinExistence type="predicted"/>
<dbReference type="Proteomes" id="UP000281553">
    <property type="component" value="Unassembled WGS sequence"/>
</dbReference>
<keyword evidence="3" id="KW-1185">Reference proteome</keyword>
<evidence type="ECO:0000313" key="3">
    <source>
        <dbReference type="Proteomes" id="UP000281553"/>
    </source>
</evidence>
<feature type="signal peptide" evidence="1">
    <location>
        <begin position="1"/>
        <end position="22"/>
    </location>
</feature>
<gene>
    <name evidence="2" type="ORF">DILT_LOCUS19484</name>
</gene>
<protein>
    <submittedName>
        <fullName evidence="2">Uncharacterized protein</fullName>
    </submittedName>
</protein>